<evidence type="ECO:0000313" key="2">
    <source>
        <dbReference type="Proteomes" id="UP001530400"/>
    </source>
</evidence>
<evidence type="ECO:0000313" key="1">
    <source>
        <dbReference type="EMBL" id="KAL3778290.1"/>
    </source>
</evidence>
<dbReference type="AlphaFoldDB" id="A0ABD3NVS5"/>
<dbReference type="Proteomes" id="UP001530400">
    <property type="component" value="Unassembled WGS sequence"/>
</dbReference>
<dbReference type="EMBL" id="JALLPJ020000994">
    <property type="protein sequence ID" value="KAL3778290.1"/>
    <property type="molecule type" value="Genomic_DNA"/>
</dbReference>
<gene>
    <name evidence="1" type="ORF">ACHAWO_006858</name>
</gene>
<protein>
    <submittedName>
        <fullName evidence="1">Uncharacterized protein</fullName>
    </submittedName>
</protein>
<sequence>MWLNFIEERGCDANVGSDEANHYVIRTGLIRGWELSTLDLLGAHTVGYYLDEQSIWGMAMYHTNSTREKRLHCSRD</sequence>
<organism evidence="1 2">
    <name type="scientific">Cyclotella atomus</name>
    <dbReference type="NCBI Taxonomy" id="382360"/>
    <lineage>
        <taxon>Eukaryota</taxon>
        <taxon>Sar</taxon>
        <taxon>Stramenopiles</taxon>
        <taxon>Ochrophyta</taxon>
        <taxon>Bacillariophyta</taxon>
        <taxon>Coscinodiscophyceae</taxon>
        <taxon>Thalassiosirophycidae</taxon>
        <taxon>Stephanodiscales</taxon>
        <taxon>Stephanodiscaceae</taxon>
        <taxon>Cyclotella</taxon>
    </lineage>
</organism>
<proteinExistence type="predicted"/>
<accession>A0ABD3NVS5</accession>
<reference evidence="1 2" key="1">
    <citation type="submission" date="2024-10" db="EMBL/GenBank/DDBJ databases">
        <title>Updated reference genomes for cyclostephanoid diatoms.</title>
        <authorList>
            <person name="Roberts W.R."/>
            <person name="Alverson A.J."/>
        </authorList>
    </citation>
    <scope>NUCLEOTIDE SEQUENCE [LARGE SCALE GENOMIC DNA]</scope>
    <source>
        <strain evidence="1 2">AJA010-31</strain>
    </source>
</reference>
<keyword evidence="2" id="KW-1185">Reference proteome</keyword>
<name>A0ABD3NVS5_9STRA</name>
<comment type="caution">
    <text evidence="1">The sequence shown here is derived from an EMBL/GenBank/DDBJ whole genome shotgun (WGS) entry which is preliminary data.</text>
</comment>